<dbReference type="EMBL" id="FZPD01000006">
    <property type="protein sequence ID" value="SNT36762.1"/>
    <property type="molecule type" value="Genomic_DNA"/>
</dbReference>
<accession>A0A239M3D2</accession>
<dbReference type="PROSITE" id="PS51257">
    <property type="entry name" value="PROKAR_LIPOPROTEIN"/>
    <property type="match status" value="1"/>
</dbReference>
<name>A0A239M3D2_EKHLU</name>
<protein>
    <recommendedName>
        <fullName evidence="3">Carboxypeptidase regulatory-like domain-containing protein</fullName>
    </recommendedName>
</protein>
<gene>
    <name evidence="1" type="ORF">SAMN05421640_3590</name>
</gene>
<dbReference type="OrthoDB" id="956632at2"/>
<proteinExistence type="predicted"/>
<reference evidence="1 2" key="1">
    <citation type="submission" date="2017-06" db="EMBL/GenBank/DDBJ databases">
        <authorList>
            <person name="Kim H.J."/>
            <person name="Triplett B.A."/>
        </authorList>
    </citation>
    <scope>NUCLEOTIDE SEQUENCE [LARGE SCALE GENOMIC DNA]</scope>
    <source>
        <strain evidence="1 2">DSM 19307</strain>
    </source>
</reference>
<dbReference type="RefSeq" id="WP_089358256.1">
    <property type="nucleotide sequence ID" value="NZ_FZPD01000006.1"/>
</dbReference>
<keyword evidence="2" id="KW-1185">Reference proteome</keyword>
<evidence type="ECO:0008006" key="3">
    <source>
        <dbReference type="Google" id="ProtNLM"/>
    </source>
</evidence>
<sequence>MYKILKGITILVWLFFGCAAQKPKIEKGTLKGVTGVYEGNCMPGPGRPPCEPRPVSITILITDVSESYDENKLVKKIKSDDNGEYQTDLPVGRYSLFLNDADQVVCTIIQCPETCICHPFEIKSDSTTTIDANLDHAVW</sequence>
<organism evidence="1 2">
    <name type="scientific">Ekhidna lutea</name>
    <dbReference type="NCBI Taxonomy" id="447679"/>
    <lineage>
        <taxon>Bacteria</taxon>
        <taxon>Pseudomonadati</taxon>
        <taxon>Bacteroidota</taxon>
        <taxon>Cytophagia</taxon>
        <taxon>Cytophagales</taxon>
        <taxon>Reichenbachiellaceae</taxon>
        <taxon>Ekhidna</taxon>
    </lineage>
</organism>
<dbReference type="Proteomes" id="UP000198393">
    <property type="component" value="Unassembled WGS sequence"/>
</dbReference>
<evidence type="ECO:0000313" key="2">
    <source>
        <dbReference type="Proteomes" id="UP000198393"/>
    </source>
</evidence>
<dbReference type="AlphaFoldDB" id="A0A239M3D2"/>
<evidence type="ECO:0000313" key="1">
    <source>
        <dbReference type="EMBL" id="SNT36762.1"/>
    </source>
</evidence>